<evidence type="ECO:0000313" key="2">
    <source>
        <dbReference type="Proteomes" id="UP000273159"/>
    </source>
</evidence>
<evidence type="ECO:0000313" key="1">
    <source>
        <dbReference type="EMBL" id="RKO23168.1"/>
    </source>
</evidence>
<dbReference type="EMBL" id="RBNH01000010">
    <property type="protein sequence ID" value="RKO23168.1"/>
    <property type="molecule type" value="Genomic_DNA"/>
</dbReference>
<gene>
    <name evidence="1" type="ORF">D7Z96_12425</name>
</gene>
<proteinExistence type="predicted"/>
<comment type="caution">
    <text evidence="1">The sequence shown here is derived from an EMBL/GenBank/DDBJ whole genome shotgun (WGS) entry which is preliminary data.</text>
</comment>
<sequence>MTGHRPQEAPGRLTAAQRVRQAANLANGSTALGLAVATAARTQVIRGPRGLIVAGGYGWRLPFAGAFTLGNVVLCRQPAEELLARPALLGHEERHSTQYAWCQGLAFLPLYFLAAGWSMLRTGNPGTGNVFERHAGLAAGGYPRREARPDKGSGTAIP</sequence>
<protein>
    <recommendedName>
        <fullName evidence="3">DUF4157 domain-containing protein</fullName>
    </recommendedName>
</protein>
<organism evidence="1 2">
    <name type="scientific">Pseudarthrobacter phenanthrenivorans</name>
    <name type="common">Arthrobacter phenanthrenivorans</name>
    <dbReference type="NCBI Taxonomy" id="361575"/>
    <lineage>
        <taxon>Bacteria</taxon>
        <taxon>Bacillati</taxon>
        <taxon>Actinomycetota</taxon>
        <taxon>Actinomycetes</taxon>
        <taxon>Micrococcales</taxon>
        <taxon>Micrococcaceae</taxon>
        <taxon>Pseudarthrobacter</taxon>
    </lineage>
</organism>
<accession>A0A3B0FU72</accession>
<reference evidence="1 2" key="1">
    <citation type="submission" date="2018-10" db="EMBL/GenBank/DDBJ databases">
        <title>Genome-guide identification and characterization of bacteria that degrade polycyclic aromatic hydrocarbons and resist hexavalent chromium simultaneously.</title>
        <authorList>
            <person name="Feng H."/>
        </authorList>
    </citation>
    <scope>NUCLEOTIDE SEQUENCE [LARGE SCALE GENOMIC DNA]</scope>
    <source>
        <strain evidence="1 2">J015</strain>
    </source>
</reference>
<dbReference type="AlphaFoldDB" id="A0A3B0FU72"/>
<evidence type="ECO:0008006" key="3">
    <source>
        <dbReference type="Google" id="ProtNLM"/>
    </source>
</evidence>
<reference evidence="2" key="2">
    <citation type="submission" date="2018-10" db="EMBL/GenBank/DDBJ databases">
        <authorList>
            <person name="Wang Y."/>
            <person name="Wang J."/>
            <person name="Yang X."/>
            <person name="Wang Z."/>
            <person name="Huang Y."/>
        </authorList>
    </citation>
    <scope>NUCLEOTIDE SEQUENCE [LARGE SCALE GENOMIC DNA]</scope>
    <source>
        <strain evidence="2">J015</strain>
    </source>
</reference>
<name>A0A3B0FU72_PSEPS</name>
<dbReference type="Proteomes" id="UP000273159">
    <property type="component" value="Unassembled WGS sequence"/>
</dbReference>
<dbReference type="RefSeq" id="WP_120692691.1">
    <property type="nucleotide sequence ID" value="NZ_RBNH01000010.1"/>
</dbReference>